<dbReference type="EMBL" id="MG011690">
    <property type="protein sequence ID" value="AVK76625.1"/>
    <property type="molecule type" value="Genomic_DNA"/>
</dbReference>
<proteinExistence type="predicted"/>
<evidence type="ECO:0000256" key="1">
    <source>
        <dbReference type="SAM" id="MobiDB-lite"/>
    </source>
</evidence>
<evidence type="ECO:0000313" key="2">
    <source>
        <dbReference type="EMBL" id="AVK76625.1"/>
    </source>
</evidence>
<feature type="region of interest" description="Disordered" evidence="1">
    <location>
        <begin position="82"/>
        <end position="126"/>
    </location>
</feature>
<sequence>MANNVCMAALGGDAHRRPVRRVACRQHADECRQMARLGGGFAEPTAVVPQMASVESARQTIGVLCPNRRLGEHQAPCIERRRRSRKGNPRVGTIDTQGRSHSRAVLRDGTPSAAHAQGSGPALDTIEKRKRQRQEFVGEGVDGRLVLFAIPHHVIKPRK</sequence>
<dbReference type="Proteomes" id="UP000249287">
    <property type="component" value="Segment"/>
</dbReference>
<dbReference type="KEGG" id="vg:36843338"/>
<dbReference type="GeneID" id="36843338"/>
<protein>
    <submittedName>
        <fullName evidence="2">Uncharacterized protein</fullName>
    </submittedName>
</protein>
<name>A0A2U7UE40_9VIRU</name>
<gene>
    <name evidence="2" type="ORF">pneo_cds_1018</name>
</gene>
<reference evidence="2" key="1">
    <citation type="journal article" date="2018" name="Nat. Commun.">
        <title>Diversity and evolution of the emerging Pandoraviridae family.</title>
        <authorList>
            <person name="Legendre M."/>
            <person name="Fabre E."/>
            <person name="Poirot O."/>
            <person name="Jeudy S."/>
            <person name="Lartigue A."/>
            <person name="Alempic J.M."/>
            <person name="Beucher L."/>
            <person name="Philippe N."/>
            <person name="Bertaux L."/>
            <person name="Christo-Foroux E."/>
            <person name="Labadie K."/>
            <person name="Coute Y."/>
            <person name="Abergel C."/>
            <person name="Claverie J.M."/>
        </authorList>
    </citation>
    <scope>NUCLEOTIDE SEQUENCE [LARGE SCALE GENOMIC DNA]</scope>
    <source>
        <strain evidence="2">Neocaledonia</strain>
    </source>
</reference>
<organism evidence="2">
    <name type="scientific">Pandoravirus neocaledonia</name>
    <dbReference type="NCBI Taxonomy" id="2107708"/>
    <lineage>
        <taxon>Viruses</taxon>
        <taxon>Pandoravirus</taxon>
    </lineage>
</organism>
<dbReference type="RefSeq" id="YP_009482628.1">
    <property type="nucleotide sequence ID" value="NC_037666.1"/>
</dbReference>
<accession>A0A2U7UE40</accession>